<keyword evidence="3" id="KW-1185">Reference proteome</keyword>
<accession>A0ABR1MKF0</accession>
<dbReference type="EMBL" id="JBBPDW010000006">
    <property type="protein sequence ID" value="KAK7551681.1"/>
    <property type="molecule type" value="Genomic_DNA"/>
</dbReference>
<dbReference type="PANTHER" id="PTHR42060">
    <property type="entry name" value="NHL REPEAT-CONTAINING PROTEIN-RELATED"/>
    <property type="match status" value="1"/>
</dbReference>
<dbReference type="PANTHER" id="PTHR42060:SF3">
    <property type="entry name" value="SMP-30_GLUCONOLACTONASE_LRE-LIKE REGION DOMAIN-CONTAINING PROTEIN"/>
    <property type="match status" value="1"/>
</dbReference>
<gene>
    <name evidence="2" type="ORF">IWX46DRAFT_394788</name>
</gene>
<evidence type="ECO:0008006" key="4">
    <source>
        <dbReference type="Google" id="ProtNLM"/>
    </source>
</evidence>
<feature type="chain" id="PRO_5046105520" description="Six-bladed beta-propeller-like protein" evidence="1">
    <location>
        <begin position="20"/>
        <end position="321"/>
    </location>
</feature>
<sequence>MLLLKVVLFALPVLSSVAPGPPLGHGTKLRTVSTKVQTIHHFEDNTWAENLAIRQDGTLLVSLLSKPQLYSIDPTVYPYNVQLVHEFDGCASVLGIAEYRKDVFAVVRGNFSMEVTEWVPGSFSIWRVQFTPDGVSESSQITEIPEAGGLNGIATVNSKSAILLVADSVNGVVWRVGADTGDRVVALKDETMAPLENASTPIGVNGIKFKNGYVYYSNTNKQILCRVAVDADSGMATGPFEILATSFIADDFAVTVDGYIYAAGNAANDVKKYHNNGTWESITGDSELVGPTSVAFGRSFEDADTLYITKKKTPGLVKIGI</sequence>
<dbReference type="SUPFAM" id="SSF63829">
    <property type="entry name" value="Calcium-dependent phosphotriesterase"/>
    <property type="match status" value="1"/>
</dbReference>
<name>A0ABR1MKF0_9PEZI</name>
<reference evidence="2 3" key="1">
    <citation type="submission" date="2024-04" db="EMBL/GenBank/DDBJ databases">
        <title>Phyllosticta paracitricarpa is synonymous to the EU quarantine fungus P. citricarpa based on phylogenomic analyses.</title>
        <authorList>
            <consortium name="Lawrence Berkeley National Laboratory"/>
            <person name="Van Ingen-Buijs V.A."/>
            <person name="Van Westerhoven A.C."/>
            <person name="Haridas S."/>
            <person name="Skiadas P."/>
            <person name="Martin F."/>
            <person name="Groenewald J.Z."/>
            <person name="Crous P.W."/>
            <person name="Seidl M.F."/>
        </authorList>
    </citation>
    <scope>NUCLEOTIDE SEQUENCE [LARGE SCALE GENOMIC DNA]</scope>
    <source>
        <strain evidence="2 3">CBS 122670</strain>
    </source>
</reference>
<keyword evidence="1" id="KW-0732">Signal</keyword>
<evidence type="ECO:0000313" key="2">
    <source>
        <dbReference type="EMBL" id="KAK7551681.1"/>
    </source>
</evidence>
<proteinExistence type="predicted"/>
<evidence type="ECO:0000313" key="3">
    <source>
        <dbReference type="Proteomes" id="UP001365128"/>
    </source>
</evidence>
<protein>
    <recommendedName>
        <fullName evidence="4">Six-bladed beta-propeller-like protein</fullName>
    </recommendedName>
</protein>
<dbReference type="Proteomes" id="UP001365128">
    <property type="component" value="Unassembled WGS sequence"/>
</dbReference>
<comment type="caution">
    <text evidence="2">The sequence shown here is derived from an EMBL/GenBank/DDBJ whole genome shotgun (WGS) entry which is preliminary data.</text>
</comment>
<dbReference type="InterPro" id="IPR011042">
    <property type="entry name" value="6-blade_b-propeller_TolB-like"/>
</dbReference>
<organism evidence="2 3">
    <name type="scientific">Phyllosticta citricarpa</name>
    <dbReference type="NCBI Taxonomy" id="55181"/>
    <lineage>
        <taxon>Eukaryota</taxon>
        <taxon>Fungi</taxon>
        <taxon>Dikarya</taxon>
        <taxon>Ascomycota</taxon>
        <taxon>Pezizomycotina</taxon>
        <taxon>Dothideomycetes</taxon>
        <taxon>Dothideomycetes incertae sedis</taxon>
        <taxon>Botryosphaeriales</taxon>
        <taxon>Phyllostictaceae</taxon>
        <taxon>Phyllosticta</taxon>
    </lineage>
</organism>
<dbReference type="InterPro" id="IPR052998">
    <property type="entry name" value="Hetero-Diels-Alderase-like"/>
</dbReference>
<evidence type="ECO:0000256" key="1">
    <source>
        <dbReference type="SAM" id="SignalP"/>
    </source>
</evidence>
<dbReference type="Gene3D" id="2.120.10.30">
    <property type="entry name" value="TolB, C-terminal domain"/>
    <property type="match status" value="1"/>
</dbReference>
<feature type="signal peptide" evidence="1">
    <location>
        <begin position="1"/>
        <end position="19"/>
    </location>
</feature>